<evidence type="ECO:0000256" key="1">
    <source>
        <dbReference type="SAM" id="MobiDB-lite"/>
    </source>
</evidence>
<dbReference type="Pfam" id="PF17906">
    <property type="entry name" value="HTH_48"/>
    <property type="match status" value="1"/>
</dbReference>
<dbReference type="PANTHER" id="PTHR46060">
    <property type="entry name" value="MARINER MOS1 TRANSPOSASE-LIKE PROTEIN"/>
    <property type="match status" value="1"/>
</dbReference>
<dbReference type="GO" id="GO:0046975">
    <property type="term" value="F:histone H3K36 methyltransferase activity"/>
    <property type="evidence" value="ECO:0007669"/>
    <property type="project" value="TreeGrafter"/>
</dbReference>
<dbReference type="GO" id="GO:0000014">
    <property type="term" value="F:single-stranded DNA endodeoxyribonuclease activity"/>
    <property type="evidence" value="ECO:0007669"/>
    <property type="project" value="TreeGrafter"/>
</dbReference>
<dbReference type="GO" id="GO:0003690">
    <property type="term" value="F:double-stranded DNA binding"/>
    <property type="evidence" value="ECO:0007669"/>
    <property type="project" value="TreeGrafter"/>
</dbReference>
<evidence type="ECO:0000313" key="4">
    <source>
        <dbReference type="Proteomes" id="UP000653454"/>
    </source>
</evidence>
<dbReference type="GO" id="GO:0005634">
    <property type="term" value="C:nucleus"/>
    <property type="evidence" value="ECO:0007669"/>
    <property type="project" value="TreeGrafter"/>
</dbReference>
<dbReference type="EMBL" id="CAJHNJ030000003">
    <property type="protein sequence ID" value="CAG9093900.1"/>
    <property type="molecule type" value="Genomic_DNA"/>
</dbReference>
<dbReference type="GO" id="GO:0035861">
    <property type="term" value="C:site of double-strand break"/>
    <property type="evidence" value="ECO:0007669"/>
    <property type="project" value="TreeGrafter"/>
</dbReference>
<dbReference type="GO" id="GO:0003697">
    <property type="term" value="F:single-stranded DNA binding"/>
    <property type="evidence" value="ECO:0007669"/>
    <property type="project" value="TreeGrafter"/>
</dbReference>
<dbReference type="GO" id="GO:0042800">
    <property type="term" value="F:histone H3K4 methyltransferase activity"/>
    <property type="evidence" value="ECO:0007669"/>
    <property type="project" value="TreeGrafter"/>
</dbReference>
<organism evidence="3 4">
    <name type="scientific">Plutella xylostella</name>
    <name type="common">Diamondback moth</name>
    <name type="synonym">Plutella maculipennis</name>
    <dbReference type="NCBI Taxonomy" id="51655"/>
    <lineage>
        <taxon>Eukaryota</taxon>
        <taxon>Metazoa</taxon>
        <taxon>Ecdysozoa</taxon>
        <taxon>Arthropoda</taxon>
        <taxon>Hexapoda</taxon>
        <taxon>Insecta</taxon>
        <taxon>Pterygota</taxon>
        <taxon>Neoptera</taxon>
        <taxon>Endopterygota</taxon>
        <taxon>Lepidoptera</taxon>
        <taxon>Glossata</taxon>
        <taxon>Ditrysia</taxon>
        <taxon>Yponomeutoidea</taxon>
        <taxon>Plutellidae</taxon>
        <taxon>Plutella</taxon>
    </lineage>
</organism>
<dbReference type="AlphaFoldDB" id="A0A8S4DAE5"/>
<dbReference type="GO" id="GO:0000729">
    <property type="term" value="P:DNA double-strand break processing"/>
    <property type="evidence" value="ECO:0007669"/>
    <property type="project" value="TreeGrafter"/>
</dbReference>
<evidence type="ECO:0000259" key="2">
    <source>
        <dbReference type="Pfam" id="PF17906"/>
    </source>
</evidence>
<dbReference type="GO" id="GO:0031297">
    <property type="term" value="P:replication fork processing"/>
    <property type="evidence" value="ECO:0007669"/>
    <property type="project" value="TreeGrafter"/>
</dbReference>
<dbReference type="InterPro" id="IPR052709">
    <property type="entry name" value="Transposase-MT_Hybrid"/>
</dbReference>
<protein>
    <submittedName>
        <fullName evidence="3">(diamondback moth) hypothetical protein</fullName>
    </submittedName>
</protein>
<feature type="region of interest" description="Disordered" evidence="1">
    <location>
        <begin position="78"/>
        <end position="100"/>
    </location>
</feature>
<sequence>MENLKYRVIYEYEFHRGTSAAERARRINDVYGDGVAKENTVRFWFQRFRSGNFDLQNKPRGRPETKVDNEELKAIVEADPSQTTSELAAGSAGGTTRTGTKQRWLGLKLCDEAADEEDGMDEHSAAKRPSVLTIDRAAFLLLRVKRAFKKKRQQRKEKK</sequence>
<name>A0A8S4DAE5_PLUXY</name>
<dbReference type="GO" id="GO:0000793">
    <property type="term" value="C:condensed chromosome"/>
    <property type="evidence" value="ECO:0007669"/>
    <property type="project" value="TreeGrafter"/>
</dbReference>
<dbReference type="Gene3D" id="1.10.10.1450">
    <property type="match status" value="1"/>
</dbReference>
<reference evidence="3" key="1">
    <citation type="submission" date="2020-11" db="EMBL/GenBank/DDBJ databases">
        <authorList>
            <person name="Whiteford S."/>
        </authorList>
    </citation>
    <scope>NUCLEOTIDE SEQUENCE</scope>
</reference>
<keyword evidence="4" id="KW-1185">Reference proteome</keyword>
<dbReference type="PANTHER" id="PTHR46060:SF2">
    <property type="entry name" value="HISTONE-LYSINE N-METHYLTRANSFERASE SETMAR"/>
    <property type="match status" value="1"/>
</dbReference>
<feature type="compositionally biased region" description="Low complexity" evidence="1">
    <location>
        <begin position="88"/>
        <end position="99"/>
    </location>
</feature>
<evidence type="ECO:0000313" key="3">
    <source>
        <dbReference type="EMBL" id="CAG9093900.1"/>
    </source>
</evidence>
<gene>
    <name evidence="3" type="ORF">PLXY2_LOCUS1229</name>
</gene>
<dbReference type="GO" id="GO:0015074">
    <property type="term" value="P:DNA integration"/>
    <property type="evidence" value="ECO:0007669"/>
    <property type="project" value="TreeGrafter"/>
</dbReference>
<dbReference type="InterPro" id="IPR041426">
    <property type="entry name" value="Mos1_HTH"/>
</dbReference>
<dbReference type="GO" id="GO:0044547">
    <property type="term" value="F:DNA topoisomerase binding"/>
    <property type="evidence" value="ECO:0007669"/>
    <property type="project" value="TreeGrafter"/>
</dbReference>
<dbReference type="Proteomes" id="UP000653454">
    <property type="component" value="Unassembled WGS sequence"/>
</dbReference>
<dbReference type="GO" id="GO:0044774">
    <property type="term" value="P:mitotic DNA integrity checkpoint signaling"/>
    <property type="evidence" value="ECO:0007669"/>
    <property type="project" value="TreeGrafter"/>
</dbReference>
<dbReference type="GO" id="GO:0006303">
    <property type="term" value="P:double-strand break repair via nonhomologous end joining"/>
    <property type="evidence" value="ECO:0007669"/>
    <property type="project" value="TreeGrafter"/>
</dbReference>
<accession>A0A8S4DAE5</accession>
<proteinExistence type="predicted"/>
<feature type="domain" description="Mos1 transposase HTH" evidence="2">
    <location>
        <begin position="6"/>
        <end position="52"/>
    </location>
</feature>
<comment type="caution">
    <text evidence="3">The sequence shown here is derived from an EMBL/GenBank/DDBJ whole genome shotgun (WGS) entry which is preliminary data.</text>
</comment>